<gene>
    <name evidence="2" type="ORF">Indivirus_1_159</name>
</gene>
<feature type="transmembrane region" description="Helical" evidence="1">
    <location>
        <begin position="27"/>
        <end position="44"/>
    </location>
</feature>
<evidence type="ECO:0000313" key="2">
    <source>
        <dbReference type="EMBL" id="ARF09536.1"/>
    </source>
</evidence>
<name>A0A1V0SCU7_9VIRU</name>
<keyword evidence="1" id="KW-0472">Membrane</keyword>
<dbReference type="EMBL" id="KY684085">
    <property type="protein sequence ID" value="ARF09536.1"/>
    <property type="molecule type" value="Genomic_DNA"/>
</dbReference>
<keyword evidence="1" id="KW-0812">Transmembrane</keyword>
<proteinExistence type="predicted"/>
<reference evidence="2" key="1">
    <citation type="journal article" date="2017" name="Science">
        <title>Giant viruses with an expanded complement of translation system components.</title>
        <authorList>
            <person name="Schulz F."/>
            <person name="Yutin N."/>
            <person name="Ivanova N.N."/>
            <person name="Ortega D.R."/>
            <person name="Lee T.K."/>
            <person name="Vierheilig J."/>
            <person name="Daims H."/>
            <person name="Horn M."/>
            <person name="Wagner M."/>
            <person name="Jensen G.J."/>
            <person name="Kyrpides N.C."/>
            <person name="Koonin E.V."/>
            <person name="Woyke T."/>
        </authorList>
    </citation>
    <scope>NUCLEOTIDE SEQUENCE</scope>
    <source>
        <strain evidence="2">ILV1</strain>
    </source>
</reference>
<sequence length="75" mass="8682">METQSNQMPVTTSEQETHKRSYSWRRILRMVLVVLLIILLVVLIKNQLFPSAKEVDLKGGLFSPSEFNMTAFQIE</sequence>
<protein>
    <submittedName>
        <fullName evidence="2">Uncharacterized protein</fullName>
    </submittedName>
</protein>
<organism evidence="2">
    <name type="scientific">Indivirus ILV1</name>
    <dbReference type="NCBI Taxonomy" id="1977633"/>
    <lineage>
        <taxon>Viruses</taxon>
        <taxon>Varidnaviria</taxon>
        <taxon>Bamfordvirae</taxon>
        <taxon>Nucleocytoviricota</taxon>
        <taxon>Megaviricetes</taxon>
        <taxon>Imitervirales</taxon>
        <taxon>Mimiviridae</taxon>
        <taxon>Klosneuvirinae</taxon>
        <taxon>Indivirus</taxon>
    </lineage>
</organism>
<accession>A0A1V0SCU7</accession>
<keyword evidence="1" id="KW-1133">Transmembrane helix</keyword>
<evidence type="ECO:0000256" key="1">
    <source>
        <dbReference type="SAM" id="Phobius"/>
    </source>
</evidence>